<dbReference type="KEGG" id="tpla:ElP_36570"/>
<dbReference type="InterPro" id="IPR029068">
    <property type="entry name" value="Glyas_Bleomycin-R_OHBP_Dase"/>
</dbReference>
<dbReference type="Pfam" id="PF00903">
    <property type="entry name" value="Glyoxalase"/>
    <property type="match status" value="1"/>
</dbReference>
<dbReference type="Gene3D" id="3.30.720.120">
    <property type="match status" value="1"/>
</dbReference>
<sequence>MGSPFKPEGYNTVSPYLIVDGAAGTIEFLIRAFDAVELRRFPDPSGGIRHAEVRVGDTVIMIADGADGWPPVPSHVHLYCPDVDDSYRRAIDAGAISVQEPVRKGDEDRRGGVTDAGGTTWWIATREG</sequence>
<reference evidence="2 3" key="1">
    <citation type="submission" date="2019-02" db="EMBL/GenBank/DDBJ databases">
        <title>Deep-cultivation of Planctomycetes and their phenomic and genomic characterization uncovers novel biology.</title>
        <authorList>
            <person name="Wiegand S."/>
            <person name="Jogler M."/>
            <person name="Boedeker C."/>
            <person name="Pinto D."/>
            <person name="Vollmers J."/>
            <person name="Rivas-Marin E."/>
            <person name="Kohn T."/>
            <person name="Peeters S.H."/>
            <person name="Heuer A."/>
            <person name="Rast P."/>
            <person name="Oberbeckmann S."/>
            <person name="Bunk B."/>
            <person name="Jeske O."/>
            <person name="Meyerdierks A."/>
            <person name="Storesund J.E."/>
            <person name="Kallscheuer N."/>
            <person name="Luecker S."/>
            <person name="Lage O.M."/>
            <person name="Pohl T."/>
            <person name="Merkel B.J."/>
            <person name="Hornburger P."/>
            <person name="Mueller R.-W."/>
            <person name="Bruemmer F."/>
            <person name="Labrenz M."/>
            <person name="Spormann A.M."/>
            <person name="Op den Camp H."/>
            <person name="Overmann J."/>
            <person name="Amann R."/>
            <person name="Jetten M.S.M."/>
            <person name="Mascher T."/>
            <person name="Medema M.H."/>
            <person name="Devos D.P."/>
            <person name="Kaster A.-K."/>
            <person name="Ovreas L."/>
            <person name="Rohde M."/>
            <person name="Galperin M.Y."/>
            <person name="Jogler C."/>
        </authorList>
    </citation>
    <scope>NUCLEOTIDE SEQUENCE [LARGE SCALE GENOMIC DNA]</scope>
    <source>
        <strain evidence="2 3">ElP</strain>
    </source>
</reference>
<dbReference type="RefSeq" id="WP_145271531.1">
    <property type="nucleotide sequence ID" value="NZ_CP036426.1"/>
</dbReference>
<dbReference type="CDD" id="cd07246">
    <property type="entry name" value="VOC_like"/>
    <property type="match status" value="1"/>
</dbReference>
<evidence type="ECO:0000313" key="3">
    <source>
        <dbReference type="Proteomes" id="UP000317835"/>
    </source>
</evidence>
<dbReference type="OrthoDB" id="9795306at2"/>
<dbReference type="AlphaFoldDB" id="A0A518H4I4"/>
<dbReference type="PANTHER" id="PTHR34109:SF1">
    <property type="entry name" value="VOC DOMAIN-CONTAINING PROTEIN"/>
    <property type="match status" value="1"/>
</dbReference>
<dbReference type="Proteomes" id="UP000317835">
    <property type="component" value="Chromosome"/>
</dbReference>
<evidence type="ECO:0000313" key="2">
    <source>
        <dbReference type="EMBL" id="QDV35751.1"/>
    </source>
</evidence>
<name>A0A518H4I4_9BACT</name>
<keyword evidence="3" id="KW-1185">Reference proteome</keyword>
<organism evidence="2 3">
    <name type="scientific">Tautonia plasticadhaerens</name>
    <dbReference type="NCBI Taxonomy" id="2527974"/>
    <lineage>
        <taxon>Bacteria</taxon>
        <taxon>Pseudomonadati</taxon>
        <taxon>Planctomycetota</taxon>
        <taxon>Planctomycetia</taxon>
        <taxon>Isosphaerales</taxon>
        <taxon>Isosphaeraceae</taxon>
        <taxon>Tautonia</taxon>
    </lineage>
</organism>
<dbReference type="PROSITE" id="PS51819">
    <property type="entry name" value="VOC"/>
    <property type="match status" value="1"/>
</dbReference>
<dbReference type="Gene3D" id="3.30.720.110">
    <property type="match status" value="1"/>
</dbReference>
<gene>
    <name evidence="2" type="ORF">ElP_36570</name>
</gene>
<dbReference type="EMBL" id="CP036426">
    <property type="protein sequence ID" value="QDV35751.1"/>
    <property type="molecule type" value="Genomic_DNA"/>
</dbReference>
<dbReference type="InterPro" id="IPR037523">
    <property type="entry name" value="VOC_core"/>
</dbReference>
<dbReference type="SUPFAM" id="SSF54593">
    <property type="entry name" value="Glyoxalase/Bleomycin resistance protein/Dihydroxybiphenyl dioxygenase"/>
    <property type="match status" value="1"/>
</dbReference>
<evidence type="ECO:0000259" key="1">
    <source>
        <dbReference type="PROSITE" id="PS51819"/>
    </source>
</evidence>
<feature type="domain" description="VOC" evidence="1">
    <location>
        <begin position="9"/>
        <end position="126"/>
    </location>
</feature>
<dbReference type="PANTHER" id="PTHR34109">
    <property type="entry name" value="BNAUNNG04460D PROTEIN-RELATED"/>
    <property type="match status" value="1"/>
</dbReference>
<dbReference type="InterPro" id="IPR004360">
    <property type="entry name" value="Glyas_Fos-R_dOase_dom"/>
</dbReference>
<accession>A0A518H4I4</accession>
<protein>
    <recommendedName>
        <fullName evidence="1">VOC domain-containing protein</fullName>
    </recommendedName>
</protein>
<proteinExistence type="predicted"/>